<comment type="caution">
    <text evidence="2">The sequence shown here is derived from an EMBL/GenBank/DDBJ whole genome shotgun (WGS) entry which is preliminary data.</text>
</comment>
<feature type="compositionally biased region" description="Low complexity" evidence="1">
    <location>
        <begin position="94"/>
        <end position="104"/>
    </location>
</feature>
<name>A0ABS3F3H5_9PROT</name>
<protein>
    <submittedName>
        <fullName evidence="2">Accessory factor UbiK family protein</fullName>
    </submittedName>
</protein>
<dbReference type="Proteomes" id="UP000664761">
    <property type="component" value="Unassembled WGS sequence"/>
</dbReference>
<sequence length="104" mass="11717">MQTNSRLFDDLARLATGALGTAQGVKTEWENLFHQRMERFISEMDLVPREEFDAVKAMATLAREENDALKERLAALEKKLEDLTKAPRTRKAAPAKAKSSPSEK</sequence>
<keyword evidence="3" id="KW-1185">Reference proteome</keyword>
<reference evidence="2 3" key="1">
    <citation type="submission" date="2021-03" db="EMBL/GenBank/DDBJ databases">
        <title>Sneathiella sp. CAU 1612 isolated from Kang Won-do.</title>
        <authorList>
            <person name="Kim W."/>
        </authorList>
    </citation>
    <scope>NUCLEOTIDE SEQUENCE [LARGE SCALE GENOMIC DNA]</scope>
    <source>
        <strain evidence="2 3">CAU 1612</strain>
    </source>
</reference>
<dbReference type="InterPro" id="IPR007475">
    <property type="entry name" value="UbiK"/>
</dbReference>
<dbReference type="Pfam" id="PF04380">
    <property type="entry name" value="BMFP"/>
    <property type="match status" value="1"/>
</dbReference>
<proteinExistence type="predicted"/>
<evidence type="ECO:0000313" key="3">
    <source>
        <dbReference type="Proteomes" id="UP000664761"/>
    </source>
</evidence>
<feature type="region of interest" description="Disordered" evidence="1">
    <location>
        <begin position="80"/>
        <end position="104"/>
    </location>
</feature>
<dbReference type="EMBL" id="JAFLNC010000002">
    <property type="protein sequence ID" value="MBO0333061.1"/>
    <property type="molecule type" value="Genomic_DNA"/>
</dbReference>
<gene>
    <name evidence="2" type="ORF">J0X12_05530</name>
</gene>
<evidence type="ECO:0000256" key="1">
    <source>
        <dbReference type="SAM" id="MobiDB-lite"/>
    </source>
</evidence>
<evidence type="ECO:0000313" key="2">
    <source>
        <dbReference type="EMBL" id="MBO0333061.1"/>
    </source>
</evidence>
<dbReference type="RefSeq" id="WP_207043107.1">
    <property type="nucleotide sequence ID" value="NZ_JAFLNC010000002.1"/>
</dbReference>
<organism evidence="2 3">
    <name type="scientific">Sneathiella sedimenti</name>
    <dbReference type="NCBI Taxonomy" id="2816034"/>
    <lineage>
        <taxon>Bacteria</taxon>
        <taxon>Pseudomonadati</taxon>
        <taxon>Pseudomonadota</taxon>
        <taxon>Alphaproteobacteria</taxon>
        <taxon>Sneathiellales</taxon>
        <taxon>Sneathiellaceae</taxon>
        <taxon>Sneathiella</taxon>
    </lineage>
</organism>
<accession>A0ABS3F3H5</accession>